<evidence type="ECO:0000256" key="2">
    <source>
        <dbReference type="ARBA" id="ARBA00007362"/>
    </source>
</evidence>
<organism evidence="8 9">
    <name type="scientific">Actinophytocola oryzae</name>
    <dbReference type="NCBI Taxonomy" id="502181"/>
    <lineage>
        <taxon>Bacteria</taxon>
        <taxon>Bacillati</taxon>
        <taxon>Actinomycetota</taxon>
        <taxon>Actinomycetes</taxon>
        <taxon>Pseudonocardiales</taxon>
        <taxon>Pseudonocardiaceae</taxon>
    </lineage>
</organism>
<dbReference type="PANTHER" id="PTHR32322:SF9">
    <property type="entry name" value="AMINO-ACID METABOLITE EFFLUX PUMP-RELATED"/>
    <property type="match status" value="1"/>
</dbReference>
<comment type="subcellular location">
    <subcellularLocation>
        <location evidence="1">Membrane</location>
        <topology evidence="1">Multi-pass membrane protein</topology>
    </subcellularLocation>
</comment>
<proteinExistence type="inferred from homology"/>
<dbReference type="Proteomes" id="UP000294927">
    <property type="component" value="Unassembled WGS sequence"/>
</dbReference>
<name>A0A4R7UX19_9PSEU</name>
<evidence type="ECO:0000256" key="3">
    <source>
        <dbReference type="ARBA" id="ARBA00022692"/>
    </source>
</evidence>
<feature type="transmembrane region" description="Helical" evidence="6">
    <location>
        <begin position="139"/>
        <end position="156"/>
    </location>
</feature>
<feature type="transmembrane region" description="Helical" evidence="6">
    <location>
        <begin position="51"/>
        <end position="68"/>
    </location>
</feature>
<reference evidence="8 9" key="1">
    <citation type="submission" date="2019-03" db="EMBL/GenBank/DDBJ databases">
        <title>Genomic Encyclopedia of Archaeal and Bacterial Type Strains, Phase II (KMG-II): from individual species to whole genera.</title>
        <authorList>
            <person name="Goeker M."/>
        </authorList>
    </citation>
    <scope>NUCLEOTIDE SEQUENCE [LARGE SCALE GENOMIC DNA]</scope>
    <source>
        <strain evidence="8 9">DSM 45499</strain>
    </source>
</reference>
<dbReference type="Pfam" id="PF00892">
    <property type="entry name" value="EamA"/>
    <property type="match status" value="2"/>
</dbReference>
<feature type="transmembrane region" description="Helical" evidence="6">
    <location>
        <begin position="222"/>
        <end position="244"/>
    </location>
</feature>
<feature type="domain" description="EamA" evidence="7">
    <location>
        <begin position="26"/>
        <end position="153"/>
    </location>
</feature>
<evidence type="ECO:0000256" key="6">
    <source>
        <dbReference type="SAM" id="Phobius"/>
    </source>
</evidence>
<dbReference type="Gene3D" id="1.10.3730.20">
    <property type="match status" value="1"/>
</dbReference>
<evidence type="ECO:0000256" key="4">
    <source>
        <dbReference type="ARBA" id="ARBA00022989"/>
    </source>
</evidence>
<gene>
    <name evidence="8" type="ORF">CLV71_12053</name>
</gene>
<sequence>MSYRLACGSVAFVIRGGGATLVRMGLLALFWGSSFLWIKLGLASFTPIQMTFARVVLGAAVLVVLCYAGRNRLPRDRRLWGHMLVAAVIGNVIPFTLFAVGERTVDSGVAGVLNATTPLWVLLIAIVLRTERGLSTTKIAGLVLGFVGTLLIFSPWEVSFASWDAMAILFAAICYAVSFAYIGRFISGRGVAPIALSASQITAAAALMAVTLPFSGFPAVHLHWGAAIAVTILGVFGTGFAFALNYRIITDEGPTNAATVGYLLPVVSVLLGALFLDESLSPHVVAGMVVVLGGVALTRVRRRPVEPPAVPATSVVPAVR</sequence>
<feature type="transmembrane region" description="Helical" evidence="6">
    <location>
        <begin position="162"/>
        <end position="182"/>
    </location>
</feature>
<dbReference type="EMBL" id="SOCP01000020">
    <property type="protein sequence ID" value="TDV41363.1"/>
    <property type="molecule type" value="Genomic_DNA"/>
</dbReference>
<keyword evidence="3 6" id="KW-0812">Transmembrane</keyword>
<evidence type="ECO:0000313" key="9">
    <source>
        <dbReference type="Proteomes" id="UP000294927"/>
    </source>
</evidence>
<protein>
    <submittedName>
        <fullName evidence="8">Drug/metabolite transporter (DMT)-like permease</fullName>
    </submittedName>
</protein>
<feature type="transmembrane region" description="Helical" evidence="6">
    <location>
        <begin position="282"/>
        <end position="300"/>
    </location>
</feature>
<dbReference type="PANTHER" id="PTHR32322">
    <property type="entry name" value="INNER MEMBRANE TRANSPORTER"/>
    <property type="match status" value="1"/>
</dbReference>
<dbReference type="InterPro" id="IPR037185">
    <property type="entry name" value="EmrE-like"/>
</dbReference>
<feature type="domain" description="EamA" evidence="7">
    <location>
        <begin position="166"/>
        <end position="298"/>
    </location>
</feature>
<evidence type="ECO:0000313" key="8">
    <source>
        <dbReference type="EMBL" id="TDV41363.1"/>
    </source>
</evidence>
<keyword evidence="9" id="KW-1185">Reference proteome</keyword>
<comment type="similarity">
    <text evidence="2">Belongs to the EamA transporter family.</text>
</comment>
<keyword evidence="5 6" id="KW-0472">Membrane</keyword>
<dbReference type="AlphaFoldDB" id="A0A4R7UX19"/>
<dbReference type="SUPFAM" id="SSF103481">
    <property type="entry name" value="Multidrug resistance efflux transporter EmrE"/>
    <property type="match status" value="2"/>
</dbReference>
<accession>A0A4R7UX19</accession>
<comment type="caution">
    <text evidence="8">The sequence shown here is derived from an EMBL/GenBank/DDBJ whole genome shotgun (WGS) entry which is preliminary data.</text>
</comment>
<feature type="transmembrane region" description="Helical" evidence="6">
    <location>
        <begin position="107"/>
        <end position="127"/>
    </location>
</feature>
<evidence type="ECO:0000256" key="1">
    <source>
        <dbReference type="ARBA" id="ARBA00004141"/>
    </source>
</evidence>
<dbReference type="InterPro" id="IPR000620">
    <property type="entry name" value="EamA_dom"/>
</dbReference>
<evidence type="ECO:0000256" key="5">
    <source>
        <dbReference type="ARBA" id="ARBA00023136"/>
    </source>
</evidence>
<dbReference type="InterPro" id="IPR050638">
    <property type="entry name" value="AA-Vitamin_Transporters"/>
</dbReference>
<feature type="transmembrane region" description="Helical" evidence="6">
    <location>
        <begin position="194"/>
        <end position="216"/>
    </location>
</feature>
<keyword evidence="4 6" id="KW-1133">Transmembrane helix</keyword>
<feature type="transmembrane region" description="Helical" evidence="6">
    <location>
        <begin position="256"/>
        <end position="276"/>
    </location>
</feature>
<dbReference type="GO" id="GO:0016020">
    <property type="term" value="C:membrane"/>
    <property type="evidence" value="ECO:0007669"/>
    <property type="project" value="UniProtKB-SubCell"/>
</dbReference>
<feature type="transmembrane region" description="Helical" evidence="6">
    <location>
        <begin position="12"/>
        <end position="31"/>
    </location>
</feature>
<feature type="transmembrane region" description="Helical" evidence="6">
    <location>
        <begin position="80"/>
        <end position="101"/>
    </location>
</feature>
<evidence type="ECO:0000259" key="7">
    <source>
        <dbReference type="Pfam" id="PF00892"/>
    </source>
</evidence>